<evidence type="ECO:0000313" key="3">
    <source>
        <dbReference type="Proteomes" id="UP001285441"/>
    </source>
</evidence>
<sequence length="1026" mass="111620">MAKSPRDHGNIIAFEGPAELVSAQLRLLPTSPQIMILPNLQHYLLGDSNQQPFSVRHLIYQIHKASKTRHAAALEFLRPSRADKKRIIFLDGGTVGAHSLCLSAISKHYTNGDVEKAGSIFNKLASNGVAGLVRGRPTTLSSANDASPQLEKEPRSSKDPDTQATGTRGSSGKKRKSVEEALLESEHDEVDDPIIRAMRAADALYLETECLQPPNHDVDLTSRSTSSSRTRSRRSLSLSALHFAEFLQSSRSSSRSRLTQSYPLTTADNCLAAILQVSATVRPLRTKIPLNSLSWVDEASDVGSSMVSPSSESHSSRPQTPDRLTRREIRVTGVRLLPKQKRTRSKSLERSFLDSEDERSLADLILQLPAERTSRSGSRGGKYQTSCRSSVATTKSGSQPKSTDSNSPDAGAEKAPTTPSNRTSSQPSGEPRSPDTSSDKLVDATDIVHEVLPNAGLSAQQQQQQQQRLFEPVLPLLEDLVVHFSGEAPDELFEMVLQGFRNGANASRTSAMETPGSGGGLGDSESTLKAPNDTAAHRNTILSIETPSELSSYYGVTPPIQTDFIQAAPTLDQRFYNLSVGSQAAVAVQNSLRLVLKSRFPLDNWAYCPSQFSAHMEKESLWKPVFLDAVPRAASKSNRKTDLILAIGAEMGVKREYISTVMGQIEKLGAKTTGLSRTGRLDLRYLIANAMQAFTSQPLTRQARENPFTDSTLLAALIVPHLETYLTLHANVCFLIIEYPVEHLATVLALQKLIGVEMFKVACILNGENPETHDRPLSAPPGLEHERYAAAAGAGALSLPQSPNPESFSGARLFSKANYLLTYLATGSETSGFVAAIRETLASISNYYVPEVPPRKGSLLHNSYMLTDVDLAAKVSKAVRLQTPPPPLHPKTSLSSGILDTPPSSPLEYFSTGKPRSATRPLSPTLSTKSRASLKTPVARGGGSGEEADGSRHVRTPSDSPKDHRLRLVKVNSAPNNYYSRYDGLVADDEDEGDSDAEERRLMPLFLRRQAERGNSQKAMKWLGLE</sequence>
<feature type="compositionally biased region" description="Polar residues" evidence="1">
    <location>
        <begin position="383"/>
        <end position="408"/>
    </location>
</feature>
<feature type="compositionally biased region" description="Polar residues" evidence="1">
    <location>
        <begin position="920"/>
        <end position="933"/>
    </location>
</feature>
<evidence type="ECO:0008006" key="4">
    <source>
        <dbReference type="Google" id="ProtNLM"/>
    </source>
</evidence>
<name>A0AAE0NT10_9PEZI</name>
<feature type="region of interest" description="Disordered" evidence="1">
    <location>
        <begin position="335"/>
        <end position="354"/>
    </location>
</feature>
<comment type="caution">
    <text evidence="2">The sequence shown here is derived from an EMBL/GenBank/DDBJ whole genome shotgun (WGS) entry which is preliminary data.</text>
</comment>
<organism evidence="2 3">
    <name type="scientific">Podospora didyma</name>
    <dbReference type="NCBI Taxonomy" id="330526"/>
    <lineage>
        <taxon>Eukaryota</taxon>
        <taxon>Fungi</taxon>
        <taxon>Dikarya</taxon>
        <taxon>Ascomycota</taxon>
        <taxon>Pezizomycotina</taxon>
        <taxon>Sordariomycetes</taxon>
        <taxon>Sordariomycetidae</taxon>
        <taxon>Sordariales</taxon>
        <taxon>Podosporaceae</taxon>
        <taxon>Podospora</taxon>
    </lineage>
</organism>
<evidence type="ECO:0000256" key="1">
    <source>
        <dbReference type="SAM" id="MobiDB-lite"/>
    </source>
</evidence>
<dbReference type="Proteomes" id="UP001285441">
    <property type="component" value="Unassembled WGS sequence"/>
</dbReference>
<feature type="compositionally biased region" description="Low complexity" evidence="1">
    <location>
        <begin position="302"/>
        <end position="313"/>
    </location>
</feature>
<feature type="compositionally biased region" description="Basic and acidic residues" evidence="1">
    <location>
        <begin position="150"/>
        <end position="161"/>
    </location>
</feature>
<reference evidence="2" key="1">
    <citation type="journal article" date="2023" name="Mol. Phylogenet. Evol.">
        <title>Genome-scale phylogeny and comparative genomics of the fungal order Sordariales.</title>
        <authorList>
            <person name="Hensen N."/>
            <person name="Bonometti L."/>
            <person name="Westerberg I."/>
            <person name="Brannstrom I.O."/>
            <person name="Guillou S."/>
            <person name="Cros-Aarteil S."/>
            <person name="Calhoun S."/>
            <person name="Haridas S."/>
            <person name="Kuo A."/>
            <person name="Mondo S."/>
            <person name="Pangilinan J."/>
            <person name="Riley R."/>
            <person name="LaButti K."/>
            <person name="Andreopoulos B."/>
            <person name="Lipzen A."/>
            <person name="Chen C."/>
            <person name="Yan M."/>
            <person name="Daum C."/>
            <person name="Ng V."/>
            <person name="Clum A."/>
            <person name="Steindorff A."/>
            <person name="Ohm R.A."/>
            <person name="Martin F."/>
            <person name="Silar P."/>
            <person name="Natvig D.O."/>
            <person name="Lalanne C."/>
            <person name="Gautier V."/>
            <person name="Ament-Velasquez S.L."/>
            <person name="Kruys A."/>
            <person name="Hutchinson M.I."/>
            <person name="Powell A.J."/>
            <person name="Barry K."/>
            <person name="Miller A.N."/>
            <person name="Grigoriev I.V."/>
            <person name="Debuchy R."/>
            <person name="Gladieux P."/>
            <person name="Hiltunen Thoren M."/>
            <person name="Johannesson H."/>
        </authorList>
    </citation>
    <scope>NUCLEOTIDE SEQUENCE</scope>
    <source>
        <strain evidence="2">CBS 232.78</strain>
    </source>
</reference>
<feature type="compositionally biased region" description="Low complexity" evidence="1">
    <location>
        <begin position="221"/>
        <end position="234"/>
    </location>
</feature>
<dbReference type="EMBL" id="JAULSW010000003">
    <property type="protein sequence ID" value="KAK3387152.1"/>
    <property type="molecule type" value="Genomic_DNA"/>
</dbReference>
<protein>
    <recommendedName>
        <fullName evidence="4">Gastric mucin</fullName>
    </recommendedName>
</protein>
<feature type="region of interest" description="Disordered" evidence="1">
    <location>
        <begin position="370"/>
        <end position="439"/>
    </location>
</feature>
<feature type="region of interest" description="Disordered" evidence="1">
    <location>
        <begin position="135"/>
        <end position="186"/>
    </location>
</feature>
<feature type="region of interest" description="Disordered" evidence="1">
    <location>
        <begin position="213"/>
        <end position="234"/>
    </location>
</feature>
<gene>
    <name evidence="2" type="ORF">B0H63DRAFT_151075</name>
</gene>
<feature type="region of interest" description="Disordered" evidence="1">
    <location>
        <begin position="302"/>
        <end position="327"/>
    </location>
</feature>
<feature type="compositionally biased region" description="Polar residues" evidence="1">
    <location>
        <begin position="138"/>
        <end position="147"/>
    </location>
</feature>
<reference evidence="2" key="2">
    <citation type="submission" date="2023-06" db="EMBL/GenBank/DDBJ databases">
        <authorList>
            <consortium name="Lawrence Berkeley National Laboratory"/>
            <person name="Haridas S."/>
            <person name="Hensen N."/>
            <person name="Bonometti L."/>
            <person name="Westerberg I."/>
            <person name="Brannstrom I.O."/>
            <person name="Guillou S."/>
            <person name="Cros-Aarteil S."/>
            <person name="Calhoun S."/>
            <person name="Kuo A."/>
            <person name="Mondo S."/>
            <person name="Pangilinan J."/>
            <person name="Riley R."/>
            <person name="LaButti K."/>
            <person name="Andreopoulos B."/>
            <person name="Lipzen A."/>
            <person name="Chen C."/>
            <person name="Yanf M."/>
            <person name="Daum C."/>
            <person name="Ng V."/>
            <person name="Clum A."/>
            <person name="Steindorff A."/>
            <person name="Ohm R."/>
            <person name="Martin F."/>
            <person name="Silar P."/>
            <person name="Natvig D."/>
            <person name="Lalanne C."/>
            <person name="Gautier V."/>
            <person name="Ament-velasquez S.L."/>
            <person name="Kruys A."/>
            <person name="Hutchinson M.I."/>
            <person name="Powell A.J."/>
            <person name="Barry K."/>
            <person name="Miller A.N."/>
            <person name="Grigoriev I.V."/>
            <person name="Debuchy R."/>
            <person name="Gladieux P."/>
            <person name="Thoren M.H."/>
            <person name="Johannesson H."/>
        </authorList>
    </citation>
    <scope>NUCLEOTIDE SEQUENCE</scope>
    <source>
        <strain evidence="2">CBS 232.78</strain>
    </source>
</reference>
<feature type="region of interest" description="Disordered" evidence="1">
    <location>
        <begin position="881"/>
        <end position="964"/>
    </location>
</feature>
<dbReference type="AlphaFoldDB" id="A0AAE0NT10"/>
<proteinExistence type="predicted"/>
<evidence type="ECO:0000313" key="2">
    <source>
        <dbReference type="EMBL" id="KAK3387152.1"/>
    </source>
</evidence>
<feature type="compositionally biased region" description="Polar residues" evidence="1">
    <location>
        <begin position="417"/>
        <end position="428"/>
    </location>
</feature>
<keyword evidence="3" id="KW-1185">Reference proteome</keyword>
<accession>A0AAE0NT10</accession>